<accession>A0A811KD40</accession>
<protein>
    <recommendedName>
        <fullName evidence="3">Sulfotransferase domain-containing protein</fullName>
    </recommendedName>
</protein>
<dbReference type="Gene3D" id="3.40.50.300">
    <property type="entry name" value="P-loop containing nucleotide triphosphate hydrolases"/>
    <property type="match status" value="1"/>
</dbReference>
<gene>
    <name evidence="1" type="ORF">BOKJ2_LOCUS5205</name>
</gene>
<dbReference type="InterPro" id="IPR027417">
    <property type="entry name" value="P-loop_NTPase"/>
</dbReference>
<dbReference type="EMBL" id="CAJFCW020000003">
    <property type="protein sequence ID" value="CAG9101321.1"/>
    <property type="molecule type" value="Genomic_DNA"/>
</dbReference>
<organism evidence="1 2">
    <name type="scientific">Bursaphelenchus okinawaensis</name>
    <dbReference type="NCBI Taxonomy" id="465554"/>
    <lineage>
        <taxon>Eukaryota</taxon>
        <taxon>Metazoa</taxon>
        <taxon>Ecdysozoa</taxon>
        <taxon>Nematoda</taxon>
        <taxon>Chromadorea</taxon>
        <taxon>Rhabditida</taxon>
        <taxon>Tylenchina</taxon>
        <taxon>Tylenchomorpha</taxon>
        <taxon>Aphelenchoidea</taxon>
        <taxon>Aphelenchoididae</taxon>
        <taxon>Bursaphelenchus</taxon>
    </lineage>
</organism>
<reference evidence="1" key="1">
    <citation type="submission" date="2020-09" db="EMBL/GenBank/DDBJ databases">
        <authorList>
            <person name="Kikuchi T."/>
        </authorList>
    </citation>
    <scope>NUCLEOTIDE SEQUENCE</scope>
    <source>
        <strain evidence="1">SH1</strain>
    </source>
</reference>
<sequence>MLAMNSDPLPNVSSTYERICEDEDVENCVKPFLPVNNSRQFKDMKTHNIMMCTIPKTGSTLLYAINCLLNDELGFFYNKKKIFGDFNANDCFNNARWTMEDAAEVHGPEVYDWTKLTVVRDPIDRFLSAFVFACIKGYETPNECKYECNGCGSNFTCFVEREYDMLMRFNRGRYGASFLLQHTWPQNWWCDMSKYRHNTTIIKHDTDPNIFIPRLINFFESKNISAQALNYIKDITMNQRTHHATVSTRARQFFEDRLRSSPYLMDKVVRMFYHDFKVFGFSLPPGYQ</sequence>
<evidence type="ECO:0000313" key="2">
    <source>
        <dbReference type="Proteomes" id="UP000614601"/>
    </source>
</evidence>
<dbReference type="SUPFAM" id="SSF52540">
    <property type="entry name" value="P-loop containing nucleoside triphosphate hydrolases"/>
    <property type="match status" value="1"/>
</dbReference>
<dbReference type="GO" id="GO:1902884">
    <property type="term" value="P:positive regulation of response to oxidative stress"/>
    <property type="evidence" value="ECO:0007669"/>
    <property type="project" value="InterPro"/>
</dbReference>
<dbReference type="Proteomes" id="UP000783686">
    <property type="component" value="Unassembled WGS sequence"/>
</dbReference>
<dbReference type="EMBL" id="CAJFDH010000003">
    <property type="protein sequence ID" value="CAD5213663.1"/>
    <property type="molecule type" value="Genomic_DNA"/>
</dbReference>
<evidence type="ECO:0000313" key="1">
    <source>
        <dbReference type="EMBL" id="CAD5213663.1"/>
    </source>
</evidence>
<keyword evidence="2" id="KW-1185">Reference proteome</keyword>
<dbReference type="GO" id="GO:0047756">
    <property type="term" value="F:chondroitin 4-sulfotransferase activity"/>
    <property type="evidence" value="ECO:0007669"/>
    <property type="project" value="InterPro"/>
</dbReference>
<dbReference type="InterPro" id="IPR005331">
    <property type="entry name" value="Sulfotransferase"/>
</dbReference>
<dbReference type="AlphaFoldDB" id="A0A811KD40"/>
<dbReference type="GO" id="GO:0016020">
    <property type="term" value="C:membrane"/>
    <property type="evidence" value="ECO:0007669"/>
    <property type="project" value="InterPro"/>
</dbReference>
<proteinExistence type="predicted"/>
<dbReference type="PANTHER" id="PTHR22900">
    <property type="entry name" value="PROTEIN CBG14245-RELATED"/>
    <property type="match status" value="1"/>
</dbReference>
<evidence type="ECO:0008006" key="3">
    <source>
        <dbReference type="Google" id="ProtNLM"/>
    </source>
</evidence>
<dbReference type="GO" id="GO:0050650">
    <property type="term" value="P:chondroitin sulfate proteoglycan biosynthetic process"/>
    <property type="evidence" value="ECO:0007669"/>
    <property type="project" value="InterPro"/>
</dbReference>
<name>A0A811KD40_9BILA</name>
<dbReference type="Proteomes" id="UP000614601">
    <property type="component" value="Unassembled WGS sequence"/>
</dbReference>
<dbReference type="InterPro" id="IPR007669">
    <property type="entry name" value="Chst-1-like"/>
</dbReference>
<dbReference type="Pfam" id="PF03567">
    <property type="entry name" value="Sulfotransfer_2"/>
    <property type="match status" value="1"/>
</dbReference>
<comment type="caution">
    <text evidence="1">The sequence shown here is derived from an EMBL/GenBank/DDBJ whole genome shotgun (WGS) entry which is preliminary data.</text>
</comment>
<dbReference type="OrthoDB" id="408912at2759"/>